<proteinExistence type="predicted"/>
<dbReference type="Pfam" id="PF08765">
    <property type="entry name" value="Mor"/>
    <property type="match status" value="1"/>
</dbReference>
<protein>
    <submittedName>
        <fullName evidence="2">Mor transcription activator family</fullName>
    </submittedName>
</protein>
<sequence>MSDRQNVRQQRQVRIMDIDKLSSTEQLRPDQRELADVIGLDAYKKLIHHYGGNQLYIQQVDSVLRDLRDKELNERFDGSNYKELSREYGISEMTIREIVKEKRRQLRGKALEGQLSFDD</sequence>
<dbReference type="PANTHER" id="PTHR37812:SF1">
    <property type="entry name" value="MU-LIKE PROPHAGE FLUMU PROTEIN C"/>
    <property type="match status" value="1"/>
</dbReference>
<organism evidence="2">
    <name type="scientific">Siphoviridae sp. ctwhn18</name>
    <dbReference type="NCBI Taxonomy" id="2825733"/>
    <lineage>
        <taxon>Viruses</taxon>
        <taxon>Duplodnaviria</taxon>
        <taxon>Heunggongvirae</taxon>
        <taxon>Uroviricota</taxon>
        <taxon>Caudoviricetes</taxon>
    </lineage>
</organism>
<dbReference type="EMBL" id="BK015295">
    <property type="protein sequence ID" value="DAD99849.1"/>
    <property type="molecule type" value="Genomic_DNA"/>
</dbReference>
<dbReference type="SUPFAM" id="SSF46689">
    <property type="entry name" value="Homeodomain-like"/>
    <property type="match status" value="1"/>
</dbReference>
<feature type="domain" description="Mor transcription activator" evidence="1">
    <location>
        <begin position="25"/>
        <end position="106"/>
    </location>
</feature>
<accession>A0A8S5NYN5</accession>
<dbReference type="InterPro" id="IPR014875">
    <property type="entry name" value="Mor_transcription_activator"/>
</dbReference>
<dbReference type="InterPro" id="IPR009057">
    <property type="entry name" value="Homeodomain-like_sf"/>
</dbReference>
<name>A0A8S5NYN5_9CAUD</name>
<evidence type="ECO:0000313" key="2">
    <source>
        <dbReference type="EMBL" id="DAD99849.1"/>
    </source>
</evidence>
<reference evidence="2" key="1">
    <citation type="journal article" date="2021" name="Proc. Natl. Acad. Sci. U.S.A.">
        <title>A Catalog of Tens of Thousands of Viruses from Human Metagenomes Reveals Hidden Associations with Chronic Diseases.</title>
        <authorList>
            <person name="Tisza M.J."/>
            <person name="Buck C.B."/>
        </authorList>
    </citation>
    <scope>NUCLEOTIDE SEQUENCE</scope>
    <source>
        <strain evidence="2">Ctwhn18</strain>
    </source>
</reference>
<dbReference type="PANTHER" id="PTHR37812">
    <property type="entry name" value="MU-LIKE PROPHAGE FLUMU PROTEIN C"/>
    <property type="match status" value="1"/>
</dbReference>
<evidence type="ECO:0000259" key="1">
    <source>
        <dbReference type="Pfam" id="PF08765"/>
    </source>
</evidence>
<dbReference type="InterPro" id="IPR052411">
    <property type="entry name" value="c-mor_Regulatory_Protein"/>
</dbReference>
<dbReference type="Gene3D" id="1.10.10.60">
    <property type="entry name" value="Homeodomain-like"/>
    <property type="match status" value="1"/>
</dbReference>